<evidence type="ECO:0000313" key="2">
    <source>
        <dbReference type="EMBL" id="JAC18877.1"/>
    </source>
</evidence>
<dbReference type="InterPro" id="IPR036397">
    <property type="entry name" value="RNaseH_sf"/>
</dbReference>
<dbReference type="EMBL" id="GBBK01005605">
    <property type="protein sequence ID" value="JAC18877.1"/>
    <property type="molecule type" value="mRNA"/>
</dbReference>
<evidence type="ECO:0000256" key="1">
    <source>
        <dbReference type="SAM" id="SignalP"/>
    </source>
</evidence>
<dbReference type="GO" id="GO:0003676">
    <property type="term" value="F:nucleic acid binding"/>
    <property type="evidence" value="ECO:0007669"/>
    <property type="project" value="InterPro"/>
</dbReference>
<dbReference type="AlphaFoldDB" id="A0A023FBK6"/>
<organism evidence="2">
    <name type="scientific">Amblyomma cajennense</name>
    <name type="common">Cayenne tick</name>
    <name type="synonym">Acarus cajennensis</name>
    <dbReference type="NCBI Taxonomy" id="34607"/>
    <lineage>
        <taxon>Eukaryota</taxon>
        <taxon>Metazoa</taxon>
        <taxon>Ecdysozoa</taxon>
        <taxon>Arthropoda</taxon>
        <taxon>Chelicerata</taxon>
        <taxon>Arachnida</taxon>
        <taxon>Acari</taxon>
        <taxon>Parasitiformes</taxon>
        <taxon>Ixodida</taxon>
        <taxon>Ixodoidea</taxon>
        <taxon>Ixodidae</taxon>
        <taxon>Amblyomminae</taxon>
        <taxon>Amblyomma</taxon>
    </lineage>
</organism>
<name>A0A023FBK6_AMBCJ</name>
<accession>A0A023FBK6</accession>
<proteinExistence type="evidence at transcript level"/>
<keyword evidence="1" id="KW-0732">Signal</keyword>
<feature type="chain" id="PRO_5001514780" evidence="1">
    <location>
        <begin position="19"/>
        <end position="96"/>
    </location>
</feature>
<reference evidence="2" key="1">
    <citation type="submission" date="2014-03" db="EMBL/GenBank/DDBJ databases">
        <title>The sialotranscriptome of Amblyomma triste, Amblyomma parvum and Amblyomma cajennense ticks, uncovered by 454-based RNA-seq.</title>
        <authorList>
            <person name="Garcia G.R."/>
            <person name="Gardinassi L.G."/>
            <person name="Ribeiro J.M."/>
            <person name="Anatriello E."/>
            <person name="Ferreira B.R."/>
            <person name="Moreira H.N."/>
            <person name="Mafra C."/>
            <person name="Olegario M.M."/>
            <person name="Szabo P.J."/>
            <person name="Miranda-Santos I.K."/>
            <person name="Maruyama S.R."/>
        </authorList>
    </citation>
    <scope>NUCLEOTIDE SEQUENCE</scope>
    <source>
        <strain evidence="2">Uberlandia</strain>
        <tissue evidence="2">Salivary glands</tissue>
    </source>
</reference>
<dbReference type="Gene3D" id="3.30.420.10">
    <property type="entry name" value="Ribonuclease H-like superfamily/Ribonuclease H"/>
    <property type="match status" value="1"/>
</dbReference>
<feature type="signal peptide" evidence="1">
    <location>
        <begin position="1"/>
        <end position="18"/>
    </location>
</feature>
<sequence>MNALYLLVFAFVIGMITCEENRPLTHPLQNALRSGAWSIMKIQALGKRFADVAEVKEKTTEALSSITKDEFKQCFEKWNGRFSKRIIASGEHLEGD</sequence>
<protein>
    <submittedName>
        <fullName evidence="2">Putative secreted protein</fullName>
    </submittedName>
</protein>